<reference evidence="1" key="1">
    <citation type="submission" date="2021-02" db="EMBL/GenBank/DDBJ databases">
        <title>Draft genome sequence of Microbispora sp. RL4-1S isolated from rice leaves in Thailand.</title>
        <authorList>
            <person name="Muangham S."/>
            <person name="Duangmal K."/>
        </authorList>
    </citation>
    <scope>NUCLEOTIDE SEQUENCE</scope>
    <source>
        <strain evidence="1">RL4-1S</strain>
    </source>
</reference>
<keyword evidence="2" id="KW-1185">Reference proteome</keyword>
<sequence length="127" mass="13847">MKGPQVARRPSPATVAAERLRAALEGRGVAADVHAGDGVALVSVWVDVVVWCEFGPDGWRYRWWTGRISPGTGRYVYTGCRADAVETAARRVADRYAEARRTHPLSPVVAERLASLPSPHSTASREH</sequence>
<organism evidence="1 2">
    <name type="scientific">Microbispora oryzae</name>
    <dbReference type="NCBI Taxonomy" id="2806554"/>
    <lineage>
        <taxon>Bacteria</taxon>
        <taxon>Bacillati</taxon>
        <taxon>Actinomycetota</taxon>
        <taxon>Actinomycetes</taxon>
        <taxon>Streptosporangiales</taxon>
        <taxon>Streptosporangiaceae</taxon>
        <taxon>Microbispora</taxon>
    </lineage>
</organism>
<evidence type="ECO:0000313" key="2">
    <source>
        <dbReference type="Proteomes" id="UP000674234"/>
    </source>
</evidence>
<gene>
    <name evidence="1" type="ORF">JOL79_16430</name>
</gene>
<dbReference type="EMBL" id="JAFCNB010000008">
    <property type="protein sequence ID" value="MBP2705403.1"/>
    <property type="molecule type" value="Genomic_DNA"/>
</dbReference>
<evidence type="ECO:0000313" key="1">
    <source>
        <dbReference type="EMBL" id="MBP2705403.1"/>
    </source>
</evidence>
<proteinExistence type="predicted"/>
<name>A0A941AKL7_9ACTN</name>
<dbReference type="AlphaFoldDB" id="A0A941AKL7"/>
<comment type="caution">
    <text evidence="1">The sequence shown here is derived from an EMBL/GenBank/DDBJ whole genome shotgun (WGS) entry which is preliminary data.</text>
</comment>
<protein>
    <submittedName>
        <fullName evidence="1">Uncharacterized protein</fullName>
    </submittedName>
</protein>
<dbReference type="RefSeq" id="WP_210156694.1">
    <property type="nucleotide sequence ID" value="NZ_JAFCNB010000008.1"/>
</dbReference>
<accession>A0A941AKL7</accession>
<dbReference type="Proteomes" id="UP000674234">
    <property type="component" value="Unassembled WGS sequence"/>
</dbReference>